<dbReference type="PANTHER" id="PTHR20883">
    <property type="entry name" value="PHYTANOYL-COA DIOXYGENASE DOMAIN CONTAINING 1"/>
    <property type="match status" value="1"/>
</dbReference>
<evidence type="ECO:0000313" key="3">
    <source>
        <dbReference type="Proteomes" id="UP000719267"/>
    </source>
</evidence>
<reference evidence="2 3" key="1">
    <citation type="submission" date="2021-07" db="EMBL/GenBank/DDBJ databases">
        <title>Mesonia aestuariivivens sp. nov., isolated from a tidal flat.</title>
        <authorList>
            <person name="Kim Y.-O."/>
            <person name="Yoon J.-H."/>
        </authorList>
    </citation>
    <scope>NUCLEOTIDE SEQUENCE [LARGE SCALE GENOMIC DNA]</scope>
    <source>
        <strain evidence="2 3">JHPTF-M18</strain>
    </source>
</reference>
<keyword evidence="2" id="KW-0560">Oxidoreductase</keyword>
<dbReference type="Pfam" id="PF05721">
    <property type="entry name" value="PhyH"/>
    <property type="match status" value="1"/>
</dbReference>
<name>A0ABS6W6Y5_9FLAO</name>
<evidence type="ECO:0000256" key="1">
    <source>
        <dbReference type="ARBA" id="ARBA00001954"/>
    </source>
</evidence>
<proteinExistence type="predicted"/>
<comment type="caution">
    <text evidence="2">The sequence shown here is derived from an EMBL/GenBank/DDBJ whole genome shotgun (WGS) entry which is preliminary data.</text>
</comment>
<dbReference type="RefSeq" id="WP_219041178.1">
    <property type="nucleotide sequence ID" value="NZ_JAHWDF010000020.1"/>
</dbReference>
<dbReference type="PANTHER" id="PTHR20883:SF48">
    <property type="entry name" value="ECTOINE DIOXYGENASE"/>
    <property type="match status" value="1"/>
</dbReference>
<keyword evidence="2" id="KW-0223">Dioxygenase</keyword>
<accession>A0ABS6W6Y5</accession>
<organism evidence="2 3">
    <name type="scientific">Mesonia aestuariivivens</name>
    <dbReference type="NCBI Taxonomy" id="2796128"/>
    <lineage>
        <taxon>Bacteria</taxon>
        <taxon>Pseudomonadati</taxon>
        <taxon>Bacteroidota</taxon>
        <taxon>Flavobacteriia</taxon>
        <taxon>Flavobacteriales</taxon>
        <taxon>Flavobacteriaceae</taxon>
        <taxon>Mesonia</taxon>
    </lineage>
</organism>
<dbReference type="EMBL" id="JAHWDF010000020">
    <property type="protein sequence ID" value="MBW2962894.1"/>
    <property type="molecule type" value="Genomic_DNA"/>
</dbReference>
<keyword evidence="3" id="KW-1185">Reference proteome</keyword>
<sequence>MKYFLSELKYSFNNLVTNSNQNYVQAYNELKEKGFVIVENFISKDNAAELRKEIDYYLKKDYSWNDNAGSDGRVYGIERVSDLFKNLFKNEKLHYLYSKYIDAKNCNEFIMANRVEYKEGNLGSGGGWHRDSMNRRQLKFILYLTDVNEESGCFQYIPGTHKPLEKYRINKSLSKKLSDPRYSQEEISKLVSNSAYNIEDLIGEQGTLIVVETSGIHRGKPIEKGYVRYAATNYMSDADFSLGIKANLVKNK</sequence>
<gene>
    <name evidence="2" type="ORF">KW502_13955</name>
</gene>
<dbReference type="GO" id="GO:0051213">
    <property type="term" value="F:dioxygenase activity"/>
    <property type="evidence" value="ECO:0007669"/>
    <property type="project" value="UniProtKB-KW"/>
</dbReference>
<protein>
    <submittedName>
        <fullName evidence="2">Phytanoyl-CoA dioxygenase family protein</fullName>
    </submittedName>
</protein>
<comment type="cofactor">
    <cofactor evidence="1">
        <name>Fe(2+)</name>
        <dbReference type="ChEBI" id="CHEBI:29033"/>
    </cofactor>
</comment>
<dbReference type="InterPro" id="IPR008775">
    <property type="entry name" value="Phytyl_CoA_dOase-like"/>
</dbReference>
<dbReference type="Proteomes" id="UP000719267">
    <property type="component" value="Unassembled WGS sequence"/>
</dbReference>
<evidence type="ECO:0000313" key="2">
    <source>
        <dbReference type="EMBL" id="MBW2962894.1"/>
    </source>
</evidence>